<gene>
    <name evidence="2" type="ORF">JCM7686_2079</name>
</gene>
<feature type="transmembrane region" description="Helical" evidence="1">
    <location>
        <begin position="267"/>
        <end position="292"/>
    </location>
</feature>
<protein>
    <submittedName>
        <fullName evidence="2">Uncharacterized protein</fullName>
    </submittedName>
</protein>
<keyword evidence="1" id="KW-0812">Transmembrane</keyword>
<dbReference type="OrthoDB" id="3802671at2"/>
<feature type="transmembrane region" description="Helical" evidence="1">
    <location>
        <begin position="21"/>
        <end position="40"/>
    </location>
</feature>
<organism evidence="2 3">
    <name type="scientific">Paracoccus aminophilus JCM 7686</name>
    <dbReference type="NCBI Taxonomy" id="1367847"/>
    <lineage>
        <taxon>Bacteria</taxon>
        <taxon>Pseudomonadati</taxon>
        <taxon>Pseudomonadota</taxon>
        <taxon>Alphaproteobacteria</taxon>
        <taxon>Rhodobacterales</taxon>
        <taxon>Paracoccaceae</taxon>
        <taxon>Paracoccus</taxon>
    </lineage>
</organism>
<dbReference type="KEGG" id="pami:JCM7686_2079"/>
<keyword evidence="1" id="KW-1133">Transmembrane helix</keyword>
<dbReference type="RefSeq" id="WP_020950798.1">
    <property type="nucleotide sequence ID" value="NC_022041.1"/>
</dbReference>
<dbReference type="eggNOG" id="ENOG502ZA3A">
    <property type="taxonomic scope" value="Bacteria"/>
</dbReference>
<dbReference type="PATRIC" id="fig|1367847.3.peg.2073"/>
<reference evidence="2 3" key="1">
    <citation type="journal article" date="2014" name="BMC Genomics">
        <title>Architecture and functions of a multipartite genome of the methylotrophic bacterium Paracoccus aminophilus JCM 7686, containing primary and secondary chromids.</title>
        <authorList>
            <person name="Dziewit L."/>
            <person name="Czarnecki J."/>
            <person name="Wibberg D."/>
            <person name="Radlinska M."/>
            <person name="Mrozek P."/>
            <person name="Szymczak M."/>
            <person name="Schluter A."/>
            <person name="Puhler A."/>
            <person name="Bartosik D."/>
        </authorList>
    </citation>
    <scope>NUCLEOTIDE SEQUENCE [LARGE SCALE GENOMIC DNA]</scope>
    <source>
        <strain evidence="2">JCM 7686</strain>
    </source>
</reference>
<dbReference type="HOGENOM" id="CLU_048548_0_0_5"/>
<accession>S5Y0B9</accession>
<keyword evidence="1" id="KW-0472">Membrane</keyword>
<dbReference type="Proteomes" id="UP000015480">
    <property type="component" value="Chromosome"/>
</dbReference>
<keyword evidence="3" id="KW-1185">Reference proteome</keyword>
<proteinExistence type="predicted"/>
<feature type="transmembrane region" description="Helical" evidence="1">
    <location>
        <begin position="170"/>
        <end position="187"/>
    </location>
</feature>
<feature type="transmembrane region" description="Helical" evidence="1">
    <location>
        <begin position="52"/>
        <end position="76"/>
    </location>
</feature>
<dbReference type="AlphaFoldDB" id="S5Y0B9"/>
<sequence length="443" mass="48556">MGRTGIIGQHLALTGSLFWRYGAVLTAVWAGGMLLNQILLRIAVEIGLWNRLFGLVTLALVVMLQLLVFVAMFVILRRGLPRLRLRRRVTQHPDPIADLSDRAPQGEVQARGFALTLLAVLIPFYGYYAGWGFLANTLRSYTQIFYTTQLARMDYGNPGRLQVALEIDETSWVVVTVAVIWLIRRGAKAMSARAGASGLWPMLIVTCEATWALLGLYVLSGWKSEFAAWLATLPSPQMLLESVFGPAEAAITDAARLPVDWPLPFQLWPFLTALFWFALLPLVWFNLGAIVYGHDLTSMKEPTRRLAGHALDQWRALPKPLTDFIGHFWAGVIKRWHAVTNGVLLAASAGVVLTCSVLVLWRLVDWLGAWAWVGASELIGPQDMQSWAVLGVPLNVLFGTPGAQTNGLLVCPLQFCILAAGLELAGRAQEAAAKARPEAAAAA</sequence>
<feature type="transmembrane region" description="Helical" evidence="1">
    <location>
        <begin position="343"/>
        <end position="364"/>
    </location>
</feature>
<evidence type="ECO:0000256" key="1">
    <source>
        <dbReference type="SAM" id="Phobius"/>
    </source>
</evidence>
<name>S5Y0B9_PARAH</name>
<feature type="transmembrane region" description="Helical" evidence="1">
    <location>
        <begin position="407"/>
        <end position="426"/>
    </location>
</feature>
<feature type="transmembrane region" description="Helical" evidence="1">
    <location>
        <begin position="199"/>
        <end position="219"/>
    </location>
</feature>
<feature type="transmembrane region" description="Helical" evidence="1">
    <location>
        <begin position="112"/>
        <end position="131"/>
    </location>
</feature>
<evidence type="ECO:0000313" key="2">
    <source>
        <dbReference type="EMBL" id="AGT09160.1"/>
    </source>
</evidence>
<dbReference type="EMBL" id="CP006650">
    <property type="protein sequence ID" value="AGT09160.1"/>
    <property type="molecule type" value="Genomic_DNA"/>
</dbReference>
<evidence type="ECO:0000313" key="3">
    <source>
        <dbReference type="Proteomes" id="UP000015480"/>
    </source>
</evidence>